<dbReference type="Proteomes" id="UP001314170">
    <property type="component" value="Unassembled WGS sequence"/>
</dbReference>
<accession>A0AAV1QS30</accession>
<keyword evidence="3" id="KW-1185">Reference proteome</keyword>
<protein>
    <submittedName>
        <fullName evidence="2">Uncharacterized protein</fullName>
    </submittedName>
</protein>
<reference evidence="2 3" key="1">
    <citation type="submission" date="2024-01" db="EMBL/GenBank/DDBJ databases">
        <authorList>
            <person name="Waweru B."/>
        </authorList>
    </citation>
    <scope>NUCLEOTIDE SEQUENCE [LARGE SCALE GENOMIC DNA]</scope>
</reference>
<evidence type="ECO:0000313" key="3">
    <source>
        <dbReference type="Proteomes" id="UP001314170"/>
    </source>
</evidence>
<feature type="region of interest" description="Disordered" evidence="1">
    <location>
        <begin position="38"/>
        <end position="71"/>
    </location>
</feature>
<evidence type="ECO:0000256" key="1">
    <source>
        <dbReference type="SAM" id="MobiDB-lite"/>
    </source>
</evidence>
<comment type="caution">
    <text evidence="2">The sequence shown here is derived from an EMBL/GenBank/DDBJ whole genome shotgun (WGS) entry which is preliminary data.</text>
</comment>
<evidence type="ECO:0000313" key="2">
    <source>
        <dbReference type="EMBL" id="CAK7323658.1"/>
    </source>
</evidence>
<organism evidence="2 3">
    <name type="scientific">Dovyalis caffra</name>
    <dbReference type="NCBI Taxonomy" id="77055"/>
    <lineage>
        <taxon>Eukaryota</taxon>
        <taxon>Viridiplantae</taxon>
        <taxon>Streptophyta</taxon>
        <taxon>Embryophyta</taxon>
        <taxon>Tracheophyta</taxon>
        <taxon>Spermatophyta</taxon>
        <taxon>Magnoliopsida</taxon>
        <taxon>eudicotyledons</taxon>
        <taxon>Gunneridae</taxon>
        <taxon>Pentapetalae</taxon>
        <taxon>rosids</taxon>
        <taxon>fabids</taxon>
        <taxon>Malpighiales</taxon>
        <taxon>Salicaceae</taxon>
        <taxon>Flacourtieae</taxon>
        <taxon>Dovyalis</taxon>
    </lineage>
</organism>
<sequence length="71" mass="7212">MGVGGGGEGRVGGSMCGSDEQVYSERLLVGERHELSWGRGVTRSNVEGNGKVRGSEDDVGMGLGGSEIGVT</sequence>
<feature type="compositionally biased region" description="Gly residues" evidence="1">
    <location>
        <begin position="61"/>
        <end position="71"/>
    </location>
</feature>
<dbReference type="EMBL" id="CAWUPB010000130">
    <property type="protein sequence ID" value="CAK7323658.1"/>
    <property type="molecule type" value="Genomic_DNA"/>
</dbReference>
<dbReference type="AlphaFoldDB" id="A0AAV1QS30"/>
<proteinExistence type="predicted"/>
<name>A0AAV1QS30_9ROSI</name>
<gene>
    <name evidence="2" type="ORF">DCAF_LOCUS1287</name>
</gene>